<dbReference type="Gene3D" id="3.30.200.210">
    <property type="match status" value="1"/>
</dbReference>
<dbReference type="InterPro" id="IPR006963">
    <property type="entry name" value="Mopterin_OxRdtase_4Fe-4S_dom"/>
</dbReference>
<feature type="domain" description="4Fe-4S Mo/W bis-MGD-type" evidence="9">
    <location>
        <begin position="15"/>
        <end position="72"/>
    </location>
</feature>
<proteinExistence type="inferred from homology"/>
<dbReference type="PROSITE" id="PS51669">
    <property type="entry name" value="4FE4S_MOW_BIS_MGD"/>
    <property type="match status" value="1"/>
</dbReference>
<dbReference type="EMBL" id="JAZHOG010000012">
    <property type="protein sequence ID" value="MEJ8569279.1"/>
    <property type="molecule type" value="Genomic_DNA"/>
</dbReference>
<comment type="caution">
    <text evidence="10">The sequence shown here is derived from an EMBL/GenBank/DDBJ whole genome shotgun (WGS) entry which is preliminary data.</text>
</comment>
<dbReference type="SMART" id="SM00926">
    <property type="entry name" value="Molybdop_Fe4S4"/>
    <property type="match status" value="1"/>
</dbReference>
<dbReference type="AlphaFoldDB" id="A0AAW9R8R6"/>
<accession>A0AAW9R8R6</accession>
<keyword evidence="5" id="KW-0732">Signal</keyword>
<comment type="similarity">
    <text evidence="1">Belongs to the prokaryotic molybdopterin-containing oxidoreductase family.</text>
</comment>
<evidence type="ECO:0000256" key="3">
    <source>
        <dbReference type="ARBA" id="ARBA00022505"/>
    </source>
</evidence>
<evidence type="ECO:0000256" key="2">
    <source>
        <dbReference type="ARBA" id="ARBA00022485"/>
    </source>
</evidence>
<keyword evidence="7" id="KW-0408">Iron</keyword>
<dbReference type="InterPro" id="IPR006656">
    <property type="entry name" value="Mopterin_OxRdtase"/>
</dbReference>
<evidence type="ECO:0000313" key="10">
    <source>
        <dbReference type="EMBL" id="MEJ8569279.1"/>
    </source>
</evidence>
<reference evidence="10 11" key="1">
    <citation type="submission" date="2024-02" db="EMBL/GenBank/DDBJ databases">
        <title>A novel Wenzhouxiangellaceae bacterium, isolated from coastal sediments.</title>
        <authorList>
            <person name="Du Z.-J."/>
            <person name="Ye Y.-Q."/>
            <person name="Zhang X.-Y."/>
        </authorList>
    </citation>
    <scope>NUCLEOTIDE SEQUENCE [LARGE SCALE GENOMIC DNA]</scope>
    <source>
        <strain evidence="10 11">CH-27</strain>
    </source>
</reference>
<name>A0AAW9R8R6_9GAMM</name>
<dbReference type="Gene3D" id="3.40.50.740">
    <property type="match status" value="1"/>
</dbReference>
<dbReference type="GO" id="GO:0043546">
    <property type="term" value="F:molybdopterin cofactor binding"/>
    <property type="evidence" value="ECO:0007669"/>
    <property type="project" value="InterPro"/>
</dbReference>
<keyword evidence="11" id="KW-1185">Reference proteome</keyword>
<dbReference type="InterPro" id="IPR009010">
    <property type="entry name" value="Asp_de-COase-like_dom_sf"/>
</dbReference>
<dbReference type="Gene3D" id="2.40.40.20">
    <property type="match status" value="1"/>
</dbReference>
<dbReference type="PANTHER" id="PTHR43742">
    <property type="entry name" value="TRIMETHYLAMINE-N-OXIDE REDUCTASE"/>
    <property type="match status" value="1"/>
</dbReference>
<dbReference type="PANTHER" id="PTHR43742:SF9">
    <property type="entry name" value="TETRATHIONATE REDUCTASE SUBUNIT A"/>
    <property type="match status" value="1"/>
</dbReference>
<evidence type="ECO:0000313" key="11">
    <source>
        <dbReference type="Proteomes" id="UP001359886"/>
    </source>
</evidence>
<protein>
    <submittedName>
        <fullName evidence="10">Molybdopterin-dependent oxidoreductase</fullName>
    </submittedName>
</protein>
<keyword evidence="4" id="KW-0479">Metal-binding</keyword>
<keyword evidence="8" id="KW-0411">Iron-sulfur</keyword>
<evidence type="ECO:0000256" key="5">
    <source>
        <dbReference type="ARBA" id="ARBA00022729"/>
    </source>
</evidence>
<dbReference type="Gene3D" id="3.40.228.10">
    <property type="entry name" value="Dimethylsulfoxide Reductase, domain 2"/>
    <property type="match status" value="1"/>
</dbReference>
<evidence type="ECO:0000256" key="8">
    <source>
        <dbReference type="ARBA" id="ARBA00023014"/>
    </source>
</evidence>
<dbReference type="SUPFAM" id="SSF53706">
    <property type="entry name" value="Formate dehydrogenase/DMSO reductase, domains 1-3"/>
    <property type="match status" value="1"/>
</dbReference>
<gene>
    <name evidence="10" type="ORF">V3330_16760</name>
</gene>
<evidence type="ECO:0000259" key="9">
    <source>
        <dbReference type="PROSITE" id="PS51669"/>
    </source>
</evidence>
<dbReference type="InterPro" id="IPR006657">
    <property type="entry name" value="MoPterin_dinucl-bd_dom"/>
</dbReference>
<dbReference type="SUPFAM" id="SSF50692">
    <property type="entry name" value="ADC-like"/>
    <property type="match status" value="1"/>
</dbReference>
<evidence type="ECO:0000256" key="7">
    <source>
        <dbReference type="ARBA" id="ARBA00023004"/>
    </source>
</evidence>
<dbReference type="Pfam" id="PF01568">
    <property type="entry name" value="Molydop_binding"/>
    <property type="match status" value="1"/>
</dbReference>
<sequence>MATGARYVQNSLKGGKWIPSTCKMCLHTCGTLMHVTDDGVVNKIEGNPTNPSNNGKLCPKGNSAIMRHYDPKRFKQPMKRTNPKKGPNEDPMWEPISWDEALDWVADELNKTIADDPRKILPSLEDFQKMNVWNWPLAFGNQNSFQSGGTMCGGAYHPVNGYIHAAFAVTNDANYCKYWINDGTGDGFSSHLHAAAQSNWVADARVKRGMRCVTIEPRLSISAAKSEEWIPIRPATDRHFALGLCHVMVKEGRCDYEFLRKDTNAPYLVAPDGTFKRNADGKIYVWDTQTGSPALWDEIDHTRMALEGTYTVEGTECKPAFQKFMDILEDCTPEKMSEVTTVPADTIVRIAREFSDAAEIGATIDIDGRTLPFRPAGYNYYRGAQGHKHGFQTNHAFKMVNMLVGSIDTPGGLMGATLDDQWVDNNRVSAGENGMMEPKPHQLGPLPPFAYPPTTFHLLNYFPVGLHPPHLNLLVHENPEYFGVDFKPDVMFILHSNPLWAMQGPRDKWFEFMESMRFIVVSDIIPTETTRWADVILPSHDALESWNMTMIEPPHTEGMCLRQPATDPLYDTKSEEDIVTELSERMGILDQYNEIVNIVSGFHHKPELALQPGKKYSDKEIAERKGLLWNDQPLEWYQERGHAVTPRRPDKWYRPWDGLRLHFYIEDMVTIPRDLKQKMEEADVPFRHEWHFDDYQPLPTAVLDPVHEEPPEYDLYGMFFKDIQINFGESLSNPWIKDIVYRDPVHIALILNPKTAEKQGLESGDIVQVDSPYGRIYGRIGVTEGMHPDALGVSNSLSRIKVTHGGVPHAGGHFNDLLPYDLRNTDAVTGQPETVCKVKLTKLDDWPEPLKQGKTVYELVDELKRPGKTGSH</sequence>
<keyword evidence="2" id="KW-0004">4Fe-4S</keyword>
<keyword evidence="3" id="KW-0500">Molybdenum</keyword>
<evidence type="ECO:0000256" key="6">
    <source>
        <dbReference type="ARBA" id="ARBA00023002"/>
    </source>
</evidence>
<organism evidence="10 11">
    <name type="scientific">Elongatibacter sediminis</name>
    <dbReference type="NCBI Taxonomy" id="3119006"/>
    <lineage>
        <taxon>Bacteria</taxon>
        <taxon>Pseudomonadati</taxon>
        <taxon>Pseudomonadota</taxon>
        <taxon>Gammaproteobacteria</taxon>
        <taxon>Chromatiales</taxon>
        <taxon>Wenzhouxiangellaceae</taxon>
        <taxon>Elongatibacter</taxon>
    </lineage>
</organism>
<dbReference type="InterPro" id="IPR050612">
    <property type="entry name" value="Prok_Mopterin_Oxidored"/>
</dbReference>
<dbReference type="Proteomes" id="UP001359886">
    <property type="component" value="Unassembled WGS sequence"/>
</dbReference>
<keyword evidence="6" id="KW-0560">Oxidoreductase</keyword>
<dbReference type="RefSeq" id="WP_354696604.1">
    <property type="nucleotide sequence ID" value="NZ_JAZHOG010000012.1"/>
</dbReference>
<evidence type="ECO:0000256" key="1">
    <source>
        <dbReference type="ARBA" id="ARBA00010312"/>
    </source>
</evidence>
<dbReference type="Pfam" id="PF04879">
    <property type="entry name" value="Molybdop_Fe4S4"/>
    <property type="match status" value="1"/>
</dbReference>
<dbReference type="GO" id="GO:0051539">
    <property type="term" value="F:4 iron, 4 sulfur cluster binding"/>
    <property type="evidence" value="ECO:0007669"/>
    <property type="project" value="UniProtKB-KW"/>
</dbReference>
<dbReference type="GO" id="GO:0046872">
    <property type="term" value="F:metal ion binding"/>
    <property type="evidence" value="ECO:0007669"/>
    <property type="project" value="UniProtKB-KW"/>
</dbReference>
<dbReference type="GO" id="GO:0016491">
    <property type="term" value="F:oxidoreductase activity"/>
    <property type="evidence" value="ECO:0007669"/>
    <property type="project" value="UniProtKB-KW"/>
</dbReference>
<dbReference type="Pfam" id="PF00384">
    <property type="entry name" value="Molybdopterin"/>
    <property type="match status" value="1"/>
</dbReference>
<evidence type="ECO:0000256" key="4">
    <source>
        <dbReference type="ARBA" id="ARBA00022723"/>
    </source>
</evidence>